<accession>A0AAP7TVJ0</accession>
<evidence type="ECO:0000313" key="1">
    <source>
        <dbReference type="EMBL" id="OKB73136.1"/>
    </source>
</evidence>
<name>A0AAP7TVJ0_ECOLX</name>
<dbReference type="RefSeq" id="WP_073547317.1">
    <property type="nucleotide sequence ID" value="NZ_MPGR01000001.1"/>
</dbReference>
<dbReference type="AlphaFoldDB" id="A0AAP7TVJ0"/>
<dbReference type="EMBL" id="MPGR01000001">
    <property type="protein sequence ID" value="OKB73136.1"/>
    <property type="molecule type" value="Genomic_DNA"/>
</dbReference>
<organism evidence="1 2">
    <name type="scientific">Escherichia coli</name>
    <dbReference type="NCBI Taxonomy" id="562"/>
    <lineage>
        <taxon>Bacteria</taxon>
        <taxon>Pseudomonadati</taxon>
        <taxon>Pseudomonadota</taxon>
        <taxon>Gammaproteobacteria</taxon>
        <taxon>Enterobacterales</taxon>
        <taxon>Enterobacteriaceae</taxon>
        <taxon>Escherichia</taxon>
    </lineage>
</organism>
<evidence type="ECO:0000313" key="2">
    <source>
        <dbReference type="Proteomes" id="UP000186595"/>
    </source>
</evidence>
<gene>
    <name evidence="1" type="ORF">BMT50_10355</name>
</gene>
<reference evidence="1 2" key="1">
    <citation type="submission" date="2016-11" db="EMBL/GenBank/DDBJ databases">
        <title>Draft genome sequences of five Shigatoxin-producing Escherichia coli isolates harboring the new recently described Subtilase cytotoxin allelic variant subAB2-3.</title>
        <authorList>
            <person name="Tasara T."/>
            <person name="Fierz L."/>
            <person name="Klumpp J."/>
            <person name="Schmidt H."/>
            <person name="Stephan R."/>
        </authorList>
    </citation>
    <scope>NUCLEOTIDE SEQUENCE [LARGE SCALE GENOMIC DNA]</scope>
    <source>
        <strain evidence="1 2">453</strain>
    </source>
</reference>
<comment type="caution">
    <text evidence="1">The sequence shown here is derived from an EMBL/GenBank/DDBJ whole genome shotgun (WGS) entry which is preliminary data.</text>
</comment>
<sequence length="119" mass="13899">MDIEITNPVNIKLDVIEFDEHVPSLKFSVSISVEKFGYKAEVNTHFWIECQCFDKFVSCMNCGELAILKDMNDSFELILNPVAGVLNWSCMKEDAYFHERRSLNNFHRDRVITFEQIAE</sequence>
<dbReference type="Proteomes" id="UP000186595">
    <property type="component" value="Unassembled WGS sequence"/>
</dbReference>
<protein>
    <submittedName>
        <fullName evidence="1">Uncharacterized protein</fullName>
    </submittedName>
</protein>
<proteinExistence type="predicted"/>